<accession>A0A2Z7D4J1</accession>
<dbReference type="Proteomes" id="UP000250235">
    <property type="component" value="Unassembled WGS sequence"/>
</dbReference>
<dbReference type="InterPro" id="IPR025610">
    <property type="entry name" value="MYC/MYB_N"/>
</dbReference>
<feature type="compositionally biased region" description="Basic residues" evidence="5">
    <location>
        <begin position="534"/>
        <end position="545"/>
    </location>
</feature>
<feature type="region of interest" description="Disordered" evidence="5">
    <location>
        <begin position="516"/>
        <end position="551"/>
    </location>
</feature>
<sequence length="750" mass="83335">MGTVQKIDSNAKETLKSLCCSNGWSYALFWGFDQTNSLLLTLKDAYYEEQMGALNDNMLLQVHVLGGGVIGQAAFTKNDRWMFSEDYDERQNSLGSFQGLEVFRDDSELFRQFSMGIETIALISVEPLGVLQFGSTHKILETKVFVEQVKELFRVMGEGENFQSVENEPASSKTQFHELSSQFMPVQSRSISPSMDQNILHDAFSEGFQDFNTSMFVSSQIDNLFLESGNIFHLPATKELSGNSECSVITSSWPHLTSKLSENAVFSSLNANVNSASTTSLEQDFFEEFMHSQYSDLLLDSSGCGIQRPSGGLLTLEKLFQENDFEEALSKSFRGDDISQWFSSMPGQDNTSLPAQLSSDLRGCNLPIDIPGKLVCNSLSSITDTFETDHVQETQQDWSETLVPVVDCDNLNFGVDDTKCISEKCVQSYVGTNSNSLFSKLGLDRILDGCASNSCAFSHSRFDIRSSSPAKRRKTESYLSDHGQVKYQDSTIFDEKMLDNSASLNEPGLCTGSRCSLSAQNSSVSRRQDEPKKSGKKKAKTGTKPRPKDRQMIQDRLVELRGLIPNGDKMSIDRLLERTIRHLNFMSGLIKHAETLKQIDKSKSAAVPKDNFNNYGGGVTWACEVGEQMMVCPLKVEDLSTPGQMLIEIQCEEQGFFLEIADLIRGFGLVILKGVLKVLESNILAHFIVEAEENRHVTRHEVFSSLIQLLQMTCHSTANASDPLGKVISSGISLFNHHKPTVSFPVNLIG</sequence>
<name>A0A2Z7D4J1_9LAMI</name>
<dbReference type="EMBL" id="KQ990519">
    <property type="protein sequence ID" value="KZV53269.1"/>
    <property type="molecule type" value="Genomic_DNA"/>
</dbReference>
<evidence type="ECO:0000256" key="3">
    <source>
        <dbReference type="ARBA" id="ARBA00023163"/>
    </source>
</evidence>
<dbReference type="PANTHER" id="PTHR46196">
    <property type="entry name" value="TRANSCRIPTION FACTOR BHLH155-LIKE ISOFORM X1-RELATED"/>
    <property type="match status" value="1"/>
</dbReference>
<keyword evidence="4" id="KW-0539">Nucleus</keyword>
<proteinExistence type="predicted"/>
<dbReference type="InterPro" id="IPR043561">
    <property type="entry name" value="LHW-like"/>
</dbReference>
<evidence type="ECO:0000256" key="2">
    <source>
        <dbReference type="ARBA" id="ARBA00023015"/>
    </source>
</evidence>
<reference evidence="7 8" key="1">
    <citation type="journal article" date="2015" name="Proc. Natl. Acad. Sci. U.S.A.">
        <title>The resurrection genome of Boea hygrometrica: A blueprint for survival of dehydration.</title>
        <authorList>
            <person name="Xiao L."/>
            <person name="Yang G."/>
            <person name="Zhang L."/>
            <person name="Yang X."/>
            <person name="Zhao S."/>
            <person name="Ji Z."/>
            <person name="Zhou Q."/>
            <person name="Hu M."/>
            <person name="Wang Y."/>
            <person name="Chen M."/>
            <person name="Xu Y."/>
            <person name="Jin H."/>
            <person name="Xiao X."/>
            <person name="Hu G."/>
            <person name="Bao F."/>
            <person name="Hu Y."/>
            <person name="Wan P."/>
            <person name="Li L."/>
            <person name="Deng X."/>
            <person name="Kuang T."/>
            <person name="Xiang C."/>
            <person name="Zhu J.K."/>
            <person name="Oliver M.J."/>
            <person name="He Y."/>
        </authorList>
    </citation>
    <scope>NUCLEOTIDE SEQUENCE [LARGE SCALE GENOMIC DNA]</scope>
    <source>
        <strain evidence="8">cv. XS01</strain>
    </source>
</reference>
<dbReference type="GO" id="GO:0046983">
    <property type="term" value="F:protein dimerization activity"/>
    <property type="evidence" value="ECO:0007669"/>
    <property type="project" value="InterPro"/>
</dbReference>
<dbReference type="Pfam" id="PF23176">
    <property type="entry name" value="bHLH_LHW"/>
    <property type="match status" value="1"/>
</dbReference>
<feature type="compositionally biased region" description="Polar residues" evidence="5">
    <location>
        <begin position="516"/>
        <end position="525"/>
    </location>
</feature>
<dbReference type="OrthoDB" id="1883654at2759"/>
<evidence type="ECO:0000256" key="4">
    <source>
        <dbReference type="ARBA" id="ARBA00023242"/>
    </source>
</evidence>
<evidence type="ECO:0000256" key="5">
    <source>
        <dbReference type="SAM" id="MobiDB-lite"/>
    </source>
</evidence>
<dbReference type="AlphaFoldDB" id="A0A2Z7D4J1"/>
<dbReference type="GO" id="GO:0003700">
    <property type="term" value="F:DNA-binding transcription factor activity"/>
    <property type="evidence" value="ECO:0007669"/>
    <property type="project" value="InterPro"/>
</dbReference>
<dbReference type="Pfam" id="PF14215">
    <property type="entry name" value="bHLH-MYC_N"/>
    <property type="match status" value="1"/>
</dbReference>
<dbReference type="InterPro" id="IPR011598">
    <property type="entry name" value="bHLH_dom"/>
</dbReference>
<evidence type="ECO:0000256" key="1">
    <source>
        <dbReference type="ARBA" id="ARBA00004123"/>
    </source>
</evidence>
<dbReference type="PROSITE" id="PS50888">
    <property type="entry name" value="BHLH"/>
    <property type="match status" value="1"/>
</dbReference>
<evidence type="ECO:0000313" key="7">
    <source>
        <dbReference type="EMBL" id="KZV53269.1"/>
    </source>
</evidence>
<keyword evidence="8" id="KW-1185">Reference proteome</keyword>
<keyword evidence="3" id="KW-0804">Transcription</keyword>
<dbReference type="GO" id="GO:0005634">
    <property type="term" value="C:nucleus"/>
    <property type="evidence" value="ECO:0007669"/>
    <property type="project" value="UniProtKB-SubCell"/>
</dbReference>
<organism evidence="7 8">
    <name type="scientific">Dorcoceras hygrometricum</name>
    <dbReference type="NCBI Taxonomy" id="472368"/>
    <lineage>
        <taxon>Eukaryota</taxon>
        <taxon>Viridiplantae</taxon>
        <taxon>Streptophyta</taxon>
        <taxon>Embryophyta</taxon>
        <taxon>Tracheophyta</taxon>
        <taxon>Spermatophyta</taxon>
        <taxon>Magnoliopsida</taxon>
        <taxon>eudicotyledons</taxon>
        <taxon>Gunneridae</taxon>
        <taxon>Pentapetalae</taxon>
        <taxon>asterids</taxon>
        <taxon>lamiids</taxon>
        <taxon>Lamiales</taxon>
        <taxon>Gesneriaceae</taxon>
        <taxon>Didymocarpoideae</taxon>
        <taxon>Trichosporeae</taxon>
        <taxon>Loxocarpinae</taxon>
        <taxon>Dorcoceras</taxon>
    </lineage>
</organism>
<feature type="domain" description="BHLH" evidence="6">
    <location>
        <begin position="537"/>
        <end position="586"/>
    </location>
</feature>
<evidence type="ECO:0000313" key="8">
    <source>
        <dbReference type="Proteomes" id="UP000250235"/>
    </source>
</evidence>
<comment type="subcellular location">
    <subcellularLocation>
        <location evidence="1">Nucleus</location>
    </subcellularLocation>
</comment>
<gene>
    <name evidence="7" type="ORF">F511_07563</name>
</gene>
<dbReference type="PANTHER" id="PTHR46196:SF2">
    <property type="entry name" value="TRANSCRIPTION FACTOR BHLH157"/>
    <property type="match status" value="1"/>
</dbReference>
<evidence type="ECO:0000259" key="6">
    <source>
        <dbReference type="PROSITE" id="PS50888"/>
    </source>
</evidence>
<protein>
    <recommendedName>
        <fullName evidence="6">BHLH domain-containing protein</fullName>
    </recommendedName>
</protein>
<keyword evidence="2" id="KW-0805">Transcription regulation</keyword>